<feature type="transmembrane region" description="Helical" evidence="1">
    <location>
        <begin position="12"/>
        <end position="29"/>
    </location>
</feature>
<keyword evidence="1" id="KW-1133">Transmembrane helix</keyword>
<organism evidence="2 3">
    <name type="scientific">Maribacter flavus</name>
    <dbReference type="NCBI Taxonomy" id="1658664"/>
    <lineage>
        <taxon>Bacteria</taxon>
        <taxon>Pseudomonadati</taxon>
        <taxon>Bacteroidota</taxon>
        <taxon>Flavobacteriia</taxon>
        <taxon>Flavobacteriales</taxon>
        <taxon>Flavobacteriaceae</taxon>
        <taxon>Maribacter</taxon>
    </lineage>
</organism>
<keyword evidence="1" id="KW-0472">Membrane</keyword>
<evidence type="ECO:0000256" key="1">
    <source>
        <dbReference type="SAM" id="Phobius"/>
    </source>
</evidence>
<feature type="transmembrane region" description="Helical" evidence="1">
    <location>
        <begin position="115"/>
        <end position="133"/>
    </location>
</feature>
<dbReference type="EMBL" id="JAZDDF010000010">
    <property type="protein sequence ID" value="MEE1973951.1"/>
    <property type="molecule type" value="Genomic_DNA"/>
</dbReference>
<sequence>MNLQNIKRRYLQISIGLVYLWFGTLKFFPNLSPAEELAKNTIGELTFSLLPSNISILLLALWEVLVGLFFLFNLQKKTTIKVAVIHMVLTFTPLVFFPELIFNENLLSLTLLGQYIIKNLIILGAMGVLWMEVTQEASASKEIKEELTGSEEVSLKRIFRFR</sequence>
<proteinExistence type="predicted"/>
<evidence type="ECO:0000313" key="3">
    <source>
        <dbReference type="Proteomes" id="UP001343698"/>
    </source>
</evidence>
<reference evidence="2 3" key="1">
    <citation type="submission" date="2024-01" db="EMBL/GenBank/DDBJ databases">
        <title>Maribacter spp. originated from different algae showed divergent polysaccharides utilization ability.</title>
        <authorList>
            <person name="Wang H."/>
            <person name="Wu Y."/>
        </authorList>
    </citation>
    <scope>NUCLEOTIDE SEQUENCE [LARGE SCALE GENOMIC DNA]</scope>
    <source>
        <strain evidence="2 3">KPT27_14</strain>
    </source>
</reference>
<name>A0ABU7IN05_9FLAO</name>
<gene>
    <name evidence="2" type="ORF">V1H85_15925</name>
</gene>
<feature type="transmembrane region" description="Helical" evidence="1">
    <location>
        <begin position="84"/>
        <end position="103"/>
    </location>
</feature>
<dbReference type="RefSeq" id="WP_211361186.1">
    <property type="nucleotide sequence ID" value="NZ_JAZDDF010000010.1"/>
</dbReference>
<evidence type="ECO:0000313" key="2">
    <source>
        <dbReference type="EMBL" id="MEE1973951.1"/>
    </source>
</evidence>
<keyword evidence="1" id="KW-0812">Transmembrane</keyword>
<dbReference type="Proteomes" id="UP001343698">
    <property type="component" value="Unassembled WGS sequence"/>
</dbReference>
<comment type="caution">
    <text evidence="2">The sequence shown here is derived from an EMBL/GenBank/DDBJ whole genome shotgun (WGS) entry which is preliminary data.</text>
</comment>
<feature type="transmembrane region" description="Helical" evidence="1">
    <location>
        <begin position="49"/>
        <end position="72"/>
    </location>
</feature>
<protein>
    <recommendedName>
        <fullName evidence="4">Doxx family protein</fullName>
    </recommendedName>
</protein>
<evidence type="ECO:0008006" key="4">
    <source>
        <dbReference type="Google" id="ProtNLM"/>
    </source>
</evidence>
<keyword evidence="3" id="KW-1185">Reference proteome</keyword>
<accession>A0ABU7IN05</accession>